<accession>A0A1T5G7R7</accession>
<dbReference type="InterPro" id="IPR026444">
    <property type="entry name" value="Secre_tail"/>
</dbReference>
<keyword evidence="1 2" id="KW-0732">Signal</keyword>
<gene>
    <name evidence="4" type="ORF">SAMN05660477_02627</name>
</gene>
<keyword evidence="5" id="KW-1185">Reference proteome</keyword>
<organism evidence="4 5">
    <name type="scientific">Soonwooa buanensis</name>
    <dbReference type="NCBI Taxonomy" id="619805"/>
    <lineage>
        <taxon>Bacteria</taxon>
        <taxon>Pseudomonadati</taxon>
        <taxon>Bacteroidota</taxon>
        <taxon>Flavobacteriia</taxon>
        <taxon>Flavobacteriales</taxon>
        <taxon>Weeksellaceae</taxon>
        <taxon>Chryseobacterium group</taxon>
        <taxon>Soonwooa</taxon>
    </lineage>
</organism>
<evidence type="ECO:0000313" key="5">
    <source>
        <dbReference type="Proteomes" id="UP000191112"/>
    </source>
</evidence>
<protein>
    <submittedName>
        <fullName evidence="4">Por secretion system C-terminal sorting domain-containing protein</fullName>
    </submittedName>
</protein>
<dbReference type="EMBL" id="FUYZ01000010">
    <property type="protein sequence ID" value="SKC04446.1"/>
    <property type="molecule type" value="Genomic_DNA"/>
</dbReference>
<evidence type="ECO:0000256" key="1">
    <source>
        <dbReference type="ARBA" id="ARBA00022729"/>
    </source>
</evidence>
<feature type="signal peptide" evidence="2">
    <location>
        <begin position="1"/>
        <end position="25"/>
    </location>
</feature>
<dbReference type="RefSeq" id="WP_079667814.1">
    <property type="nucleotide sequence ID" value="NZ_FUYZ01000010.1"/>
</dbReference>
<evidence type="ECO:0000256" key="2">
    <source>
        <dbReference type="SAM" id="SignalP"/>
    </source>
</evidence>
<reference evidence="4 5" key="1">
    <citation type="submission" date="2017-02" db="EMBL/GenBank/DDBJ databases">
        <authorList>
            <person name="Peterson S.W."/>
        </authorList>
    </citation>
    <scope>NUCLEOTIDE SEQUENCE [LARGE SCALE GENOMIC DNA]</scope>
    <source>
        <strain evidence="4 5">DSM 22323</strain>
    </source>
</reference>
<evidence type="ECO:0000259" key="3">
    <source>
        <dbReference type="Pfam" id="PF18962"/>
    </source>
</evidence>
<evidence type="ECO:0000313" key="4">
    <source>
        <dbReference type="EMBL" id="SKC04446.1"/>
    </source>
</evidence>
<proteinExistence type="predicted"/>
<feature type="chain" id="PRO_5013069526" evidence="2">
    <location>
        <begin position="26"/>
        <end position="465"/>
    </location>
</feature>
<dbReference type="Proteomes" id="UP000191112">
    <property type="component" value="Unassembled WGS sequence"/>
</dbReference>
<dbReference type="Pfam" id="PF18962">
    <property type="entry name" value="Por_Secre_tail"/>
    <property type="match status" value="1"/>
</dbReference>
<feature type="domain" description="Secretion system C-terminal sorting" evidence="3">
    <location>
        <begin position="395"/>
        <end position="458"/>
    </location>
</feature>
<name>A0A1T5G7R7_9FLAO</name>
<dbReference type="NCBIfam" id="TIGR04183">
    <property type="entry name" value="Por_Secre_tail"/>
    <property type="match status" value="1"/>
</dbReference>
<dbReference type="STRING" id="619805.SAMN05660477_02627"/>
<sequence>MKNFNFLTVLLSTVVIGSSSNAILAQTNSNKVAPNECEQKSPFAGWRGAAMEKAAVDVEVPAGQNYKYYGLKTTYLYLEDGAGALDYVLYEDNNGLPGQVIKEFSGTLTRNVVMSRLGGGSAYVSEITVMFDTPLELAGGKTYWISTKRDTWAVTETVVGGEAAFLENGEWTKRSTPTEMAFELLCSSDIINYDCTTHAFTGVTPNSPFDSPSIKRGTSEAANDIFVEKDREFVMNKLKAEVIVEHQFLKPLDFDVVVYSDKNDAPDQLIASYKNITPTNLTISGIFVDAFTPMYYADITLPQPLTLSGGSNGTRYWIGLRSISDNSDNTNPGIRWMTYSYNSGINSKPAVSRDDVASATWSTFGAGYETGLFVFGECKASLATNDTKSFDFKYYPNPVKNFLDLKSEKKINSVSIYSPDAKLIVTKTIKANNDRVNLSSIANGMYIVDVKFEDGTSKNFKIVKQ</sequence>
<dbReference type="AlphaFoldDB" id="A0A1T5G7R7"/>
<dbReference type="OrthoDB" id="1220404at2"/>